<dbReference type="InterPro" id="IPR018365">
    <property type="entry name" value="Cell_cycle_FtsW-rel_CS"/>
</dbReference>
<dbReference type="GO" id="GO:0032153">
    <property type="term" value="C:cell division site"/>
    <property type="evidence" value="ECO:0007669"/>
    <property type="project" value="TreeGrafter"/>
</dbReference>
<dbReference type="GO" id="GO:0009252">
    <property type="term" value="P:peptidoglycan biosynthetic process"/>
    <property type="evidence" value="ECO:0007669"/>
    <property type="project" value="UniProtKB-KW"/>
</dbReference>
<dbReference type="EMBL" id="MSTR01000008">
    <property type="protein sequence ID" value="ONN42999.1"/>
    <property type="molecule type" value="Genomic_DNA"/>
</dbReference>
<gene>
    <name evidence="19" type="ORF">BTN92_09580</name>
    <name evidence="20" type="ORF">C6N14_12910</name>
    <name evidence="18" type="ORF">EM151A_2723</name>
</gene>
<dbReference type="PROSITE" id="PS00428">
    <property type="entry name" value="FTSW_RODA_SPOVE"/>
    <property type="match status" value="1"/>
</dbReference>
<comment type="similarity">
    <text evidence="11">Belongs to the SEDS family. FtsW subfamily.</text>
</comment>
<feature type="transmembrane region" description="Helical" evidence="17">
    <location>
        <begin position="107"/>
        <end position="131"/>
    </location>
</feature>
<feature type="transmembrane region" description="Helical" evidence="17">
    <location>
        <begin position="147"/>
        <end position="180"/>
    </location>
</feature>
<feature type="transmembrane region" description="Helical" evidence="17">
    <location>
        <begin position="276"/>
        <end position="306"/>
    </location>
</feature>
<dbReference type="GO" id="GO:0005886">
    <property type="term" value="C:plasma membrane"/>
    <property type="evidence" value="ECO:0007669"/>
    <property type="project" value="TreeGrafter"/>
</dbReference>
<evidence type="ECO:0000256" key="12">
    <source>
        <dbReference type="ARBA" id="ARBA00041185"/>
    </source>
</evidence>
<evidence type="ECO:0000256" key="6">
    <source>
        <dbReference type="ARBA" id="ARBA00022984"/>
    </source>
</evidence>
<evidence type="ECO:0000313" key="23">
    <source>
        <dbReference type="Proteomes" id="UP000509460"/>
    </source>
</evidence>
<dbReference type="STRING" id="53346.A5802_000578"/>
<dbReference type="PANTHER" id="PTHR30474">
    <property type="entry name" value="CELL CYCLE PROTEIN"/>
    <property type="match status" value="1"/>
</dbReference>
<dbReference type="Proteomes" id="UP000509460">
    <property type="component" value="Chromosome"/>
</dbReference>
<keyword evidence="8 17" id="KW-0472">Membrane</keyword>
<evidence type="ECO:0000256" key="10">
    <source>
        <dbReference type="ARBA" id="ARBA00033270"/>
    </source>
</evidence>
<evidence type="ECO:0000256" key="13">
    <source>
        <dbReference type="ARBA" id="ARBA00041418"/>
    </source>
</evidence>
<evidence type="ECO:0000256" key="1">
    <source>
        <dbReference type="ARBA" id="ARBA00004141"/>
    </source>
</evidence>
<evidence type="ECO:0000313" key="20">
    <source>
        <dbReference type="EMBL" id="PTO34283.1"/>
    </source>
</evidence>
<dbReference type="GO" id="GO:0015648">
    <property type="term" value="F:lipid-linked peptidoglycan transporter activity"/>
    <property type="evidence" value="ECO:0007669"/>
    <property type="project" value="TreeGrafter"/>
</dbReference>
<dbReference type="GO" id="GO:0008360">
    <property type="term" value="P:regulation of cell shape"/>
    <property type="evidence" value="ECO:0007669"/>
    <property type="project" value="UniProtKB-KW"/>
</dbReference>
<keyword evidence="19" id="KW-0131">Cell cycle</keyword>
<evidence type="ECO:0000256" key="14">
    <source>
        <dbReference type="ARBA" id="ARBA00044770"/>
    </source>
</evidence>
<evidence type="ECO:0000256" key="2">
    <source>
        <dbReference type="ARBA" id="ARBA00022676"/>
    </source>
</evidence>
<keyword evidence="6" id="KW-0573">Peptidoglycan synthesis</keyword>
<evidence type="ECO:0000256" key="11">
    <source>
        <dbReference type="ARBA" id="ARBA00038053"/>
    </source>
</evidence>
<evidence type="ECO:0000256" key="15">
    <source>
        <dbReference type="ARBA" id="ARBA00049902"/>
    </source>
</evidence>
<dbReference type="EMBL" id="PYGR01000076">
    <property type="protein sequence ID" value="PTO34283.1"/>
    <property type="molecule type" value="Genomic_DNA"/>
</dbReference>
<sequence>MGVKDIRKIDLYLLVPYLLISVIGLLMIYSASTFRLMSFDQSTNQLLVRQMVFVALSWAMIFFIYRVKPAFILNHRIVKIMMGIGIVGLILTKVPGIGVNISGAQRWISIAGFQFQPAEIVNVGMIFYLAYYFRKPKQSLNELKKPFFIIALCSLLILFQPKVAGAILLIILAAIMITTVQLPVRYILLFFAGLFSLFLLLGGIIYLLGQNDLLPSIFAHTYDRLSIAFNPFLDPYGKGFQMSQSYYAMYNGGLFGLGLGNSITKKGYLPVAETDFIFSIILEELGLIVGLLILAMLFSIILRLFVLSANEPNQQIGLIYLGTGMLLLLQTSINIASISGMIPMTGIPLPFISYGGSSYLILSMLLGVCLKLSSRGKQNEI</sequence>
<accession>A0A1A6G6Y3</accession>
<organism evidence="19 21">
    <name type="scientific">Enterococcus mundtii</name>
    <dbReference type="NCBI Taxonomy" id="53346"/>
    <lineage>
        <taxon>Bacteria</taxon>
        <taxon>Bacillati</taxon>
        <taxon>Bacillota</taxon>
        <taxon>Bacilli</taxon>
        <taxon>Lactobacillales</taxon>
        <taxon>Enterococcaceae</taxon>
        <taxon>Enterococcus</taxon>
    </lineage>
</organism>
<evidence type="ECO:0000256" key="5">
    <source>
        <dbReference type="ARBA" id="ARBA00022960"/>
    </source>
</evidence>
<evidence type="ECO:0000313" key="19">
    <source>
        <dbReference type="EMBL" id="ONN42999.1"/>
    </source>
</evidence>
<dbReference type="RefSeq" id="WP_010735805.1">
    <property type="nucleotide sequence ID" value="NZ_AP019810.1"/>
</dbReference>
<comment type="subcellular location">
    <subcellularLocation>
        <location evidence="1">Membrane</location>
        <topology evidence="1">Multi-pass membrane protein</topology>
    </subcellularLocation>
</comment>
<name>A0A1A6G6Y3_ENTMU</name>
<keyword evidence="7 17" id="KW-1133">Transmembrane helix</keyword>
<proteinExistence type="inferred from homology"/>
<keyword evidence="2" id="KW-0328">Glycosyltransferase</keyword>
<evidence type="ECO:0000256" key="8">
    <source>
        <dbReference type="ARBA" id="ARBA00023136"/>
    </source>
</evidence>
<evidence type="ECO:0000256" key="3">
    <source>
        <dbReference type="ARBA" id="ARBA00022679"/>
    </source>
</evidence>
<evidence type="ECO:0000313" key="18">
    <source>
        <dbReference type="EMBL" id="BBM15884.1"/>
    </source>
</evidence>
<dbReference type="Proteomes" id="UP000189299">
    <property type="component" value="Unassembled WGS sequence"/>
</dbReference>
<evidence type="ECO:0000256" key="7">
    <source>
        <dbReference type="ARBA" id="ARBA00022989"/>
    </source>
</evidence>
<keyword evidence="3" id="KW-0808">Transferase</keyword>
<feature type="transmembrane region" description="Helical" evidence="17">
    <location>
        <begin position="318"/>
        <end position="339"/>
    </location>
</feature>
<feature type="transmembrane region" description="Helical" evidence="17">
    <location>
        <begin position="246"/>
        <end position="264"/>
    </location>
</feature>
<dbReference type="GO" id="GO:0051301">
    <property type="term" value="P:cell division"/>
    <property type="evidence" value="ECO:0007669"/>
    <property type="project" value="UniProtKB-KW"/>
</dbReference>
<dbReference type="Pfam" id="PF01098">
    <property type="entry name" value="FTSW_RODA_SPOVE"/>
    <property type="match status" value="1"/>
</dbReference>
<dbReference type="OrthoDB" id="9812661at2"/>
<dbReference type="PANTHER" id="PTHR30474:SF2">
    <property type="entry name" value="PEPTIDOGLYCAN GLYCOSYLTRANSFERASE FTSW-RELATED"/>
    <property type="match status" value="1"/>
</dbReference>
<evidence type="ECO:0000313" key="22">
    <source>
        <dbReference type="Proteomes" id="UP000244022"/>
    </source>
</evidence>
<feature type="transmembrane region" description="Helical" evidence="17">
    <location>
        <begin position="46"/>
        <end position="65"/>
    </location>
</feature>
<evidence type="ECO:0000256" key="9">
    <source>
        <dbReference type="ARBA" id="ARBA00032370"/>
    </source>
</evidence>
<protein>
    <recommendedName>
        <fullName evidence="12">Probable peptidoglycan glycosyltransferase FtsW</fullName>
        <ecNumber evidence="14">2.4.99.28</ecNumber>
    </recommendedName>
    <alternativeName>
        <fullName evidence="13">Cell division protein FtsW</fullName>
    </alternativeName>
    <alternativeName>
        <fullName evidence="10">Cell wall polymerase</fullName>
    </alternativeName>
    <alternativeName>
        <fullName evidence="9">Peptidoglycan polymerase</fullName>
    </alternativeName>
</protein>
<feature type="transmembrane region" description="Helical" evidence="17">
    <location>
        <begin position="77"/>
        <end position="101"/>
    </location>
</feature>
<keyword evidence="19" id="KW-0132">Cell division</keyword>
<dbReference type="AlphaFoldDB" id="A0A1A6G6Y3"/>
<feature type="transmembrane region" description="Helical" evidence="17">
    <location>
        <begin position="12"/>
        <end position="34"/>
    </location>
</feature>
<evidence type="ECO:0000256" key="4">
    <source>
        <dbReference type="ARBA" id="ARBA00022692"/>
    </source>
</evidence>
<keyword evidence="5" id="KW-0133">Cell shape</keyword>
<feature type="transmembrane region" description="Helical" evidence="17">
    <location>
        <begin position="186"/>
        <end position="208"/>
    </location>
</feature>
<reference evidence="19 21" key="1">
    <citation type="submission" date="2016-12" db="EMBL/GenBank/DDBJ databases">
        <authorList>
            <person name="Song W.-J."/>
            <person name="Kurnit D.M."/>
        </authorList>
    </citation>
    <scope>NUCLEOTIDE SEQUENCE [LARGE SCALE GENOMIC DNA]</scope>
    <source>
        <strain evidence="19 21">CGB1038-1_S1</strain>
    </source>
</reference>
<feature type="transmembrane region" description="Helical" evidence="17">
    <location>
        <begin position="351"/>
        <end position="370"/>
    </location>
</feature>
<comment type="function">
    <text evidence="16">Peptidoglycan polymerase that is essential for cell division.</text>
</comment>
<comment type="catalytic activity">
    <reaction evidence="15">
        <text>[GlcNAc-(1-&gt;4)-Mur2Ac(oyl-L-Ala-gamma-D-Glu-L-Lys-D-Ala-D-Ala)](n)-di-trans,octa-cis-undecaprenyl diphosphate + beta-D-GlcNAc-(1-&gt;4)-Mur2Ac(oyl-L-Ala-gamma-D-Glu-L-Lys-D-Ala-D-Ala)-di-trans,octa-cis-undecaprenyl diphosphate = [GlcNAc-(1-&gt;4)-Mur2Ac(oyl-L-Ala-gamma-D-Glu-L-Lys-D-Ala-D-Ala)](n+1)-di-trans,octa-cis-undecaprenyl diphosphate + di-trans,octa-cis-undecaprenyl diphosphate + H(+)</text>
        <dbReference type="Rhea" id="RHEA:23708"/>
        <dbReference type="Rhea" id="RHEA-COMP:9602"/>
        <dbReference type="Rhea" id="RHEA-COMP:9603"/>
        <dbReference type="ChEBI" id="CHEBI:15378"/>
        <dbReference type="ChEBI" id="CHEBI:58405"/>
        <dbReference type="ChEBI" id="CHEBI:60033"/>
        <dbReference type="ChEBI" id="CHEBI:78435"/>
        <dbReference type="EC" id="2.4.99.28"/>
    </reaction>
</comment>
<evidence type="ECO:0000313" key="21">
    <source>
        <dbReference type="Proteomes" id="UP000189299"/>
    </source>
</evidence>
<dbReference type="GO" id="GO:0008955">
    <property type="term" value="F:peptidoglycan glycosyltransferase activity"/>
    <property type="evidence" value="ECO:0007669"/>
    <property type="project" value="UniProtKB-EC"/>
</dbReference>
<dbReference type="InterPro" id="IPR001182">
    <property type="entry name" value="FtsW/RodA"/>
</dbReference>
<keyword evidence="4 17" id="KW-0812">Transmembrane</keyword>
<evidence type="ECO:0000256" key="17">
    <source>
        <dbReference type="SAM" id="Phobius"/>
    </source>
</evidence>
<dbReference type="EC" id="2.4.99.28" evidence="14"/>
<dbReference type="EMBL" id="AP019810">
    <property type="protein sequence ID" value="BBM15884.1"/>
    <property type="molecule type" value="Genomic_DNA"/>
</dbReference>
<reference evidence="18 23" key="3">
    <citation type="submission" date="2019-07" db="EMBL/GenBank/DDBJ databases">
        <title>antibiotic susceptibility of plant-derived lactic acid bacteria.</title>
        <authorList>
            <person name="Sugiyama M."/>
            <person name="Noda M."/>
        </authorList>
    </citation>
    <scope>NUCLEOTIDE SEQUENCE [LARGE SCALE GENOMIC DNA]</scope>
    <source>
        <strain evidence="18 23">15-1A</strain>
    </source>
</reference>
<evidence type="ECO:0000256" key="16">
    <source>
        <dbReference type="ARBA" id="ARBA00049966"/>
    </source>
</evidence>
<dbReference type="Proteomes" id="UP000244022">
    <property type="component" value="Unassembled WGS sequence"/>
</dbReference>
<reference evidence="20 22" key="2">
    <citation type="submission" date="2018-03" db="EMBL/GenBank/DDBJ databases">
        <title>Draft genome sequences of four Enterococcus mundtii strains isolated from beef slaughterhouses in Kenya.</title>
        <authorList>
            <person name="Wambui J."/>
            <person name="Stevens M."/>
            <person name="Njage P."/>
            <person name="Stephan R."/>
            <person name="Tasara T."/>
        </authorList>
    </citation>
    <scope>NUCLEOTIDE SEQUENCE [LARGE SCALE GENOMIC DNA]</scope>
    <source>
        <strain evidence="20 22">H18-EM</strain>
    </source>
</reference>